<organism evidence="4 5">
    <name type="scientific">Metabacillus endolithicus</name>
    <dbReference type="NCBI Taxonomy" id="1535204"/>
    <lineage>
        <taxon>Bacteria</taxon>
        <taxon>Bacillati</taxon>
        <taxon>Bacillota</taxon>
        <taxon>Bacilli</taxon>
        <taxon>Bacillales</taxon>
        <taxon>Bacillaceae</taxon>
        <taxon>Metabacillus</taxon>
    </lineage>
</organism>
<dbReference type="InterPro" id="IPR001375">
    <property type="entry name" value="Peptidase_S9_cat"/>
</dbReference>
<keyword evidence="5" id="KW-1185">Reference proteome</keyword>
<dbReference type="PANTHER" id="PTHR43037">
    <property type="entry name" value="UNNAMED PRODUCT-RELATED"/>
    <property type="match status" value="1"/>
</dbReference>
<proteinExistence type="predicted"/>
<dbReference type="InterPro" id="IPR041172">
    <property type="entry name" value="EstA_Ig-like_N"/>
</dbReference>
<dbReference type="SUPFAM" id="SSF53474">
    <property type="entry name" value="alpha/beta-Hydrolases"/>
    <property type="match status" value="1"/>
</dbReference>
<evidence type="ECO:0000313" key="5">
    <source>
        <dbReference type="Proteomes" id="UP001597318"/>
    </source>
</evidence>
<name>A0ABW5BQG8_9BACI</name>
<dbReference type="PANTHER" id="PTHR43037:SF1">
    <property type="entry name" value="BLL1128 PROTEIN"/>
    <property type="match status" value="1"/>
</dbReference>
<dbReference type="Proteomes" id="UP001597318">
    <property type="component" value="Unassembled WGS sequence"/>
</dbReference>
<sequence>MENKSEKSLTQLGSADVTSHTFNTEVKTQPSYQTVTKIEDWGAVITKIIIDLGETVSIESVSKETFHVHVQRYDRRLENPFLQEGNRIVKNAYVSDKYGNPAEKMGKYTVLEMEISPTLTLSSAINYDWAGTGFNDWTENEYTITQQKNIKTSDGTISGLVIDKCTGGVRELVDDFTTGKATYDNVTLTYASYSPAKANGKNPLVIWLHGAGEGGTDPTMAIAGNKAANFASKEIQAYFDGAYILAPQTPSFWMDGFTEFGDGTSKYQKALMALIEDYVSQNKDIDQNRIYLGGDSNGGYMTMLMIRDYPEYFAAAFPTCEALKDTLIKDEEIQRMMNLPIWFIAAKTDTVVNPELYTVPTYNRLIEAGAKNVHLSLFEDVIDTSGLYKNSDGTPYEYDGHWSWIYVYNNEVTNTINGKTTTLMEWLAEQSLKK</sequence>
<dbReference type="InterPro" id="IPR029058">
    <property type="entry name" value="AB_hydrolase_fold"/>
</dbReference>
<comment type="caution">
    <text evidence="4">The sequence shown here is derived from an EMBL/GenBank/DDBJ whole genome shotgun (WGS) entry which is preliminary data.</text>
</comment>
<feature type="domain" description="Peptidase S9 prolyl oligopeptidase catalytic" evidence="2">
    <location>
        <begin position="277"/>
        <end position="318"/>
    </location>
</feature>
<gene>
    <name evidence="4" type="ORF">ACFSKK_01295</name>
</gene>
<evidence type="ECO:0000259" key="2">
    <source>
        <dbReference type="Pfam" id="PF00326"/>
    </source>
</evidence>
<dbReference type="Pfam" id="PF00326">
    <property type="entry name" value="Peptidase_S9"/>
    <property type="match status" value="1"/>
</dbReference>
<accession>A0ABW5BQG8</accession>
<feature type="domain" description="Esterase Ig-like N-terminal" evidence="3">
    <location>
        <begin position="31"/>
        <end position="158"/>
    </location>
</feature>
<protein>
    <submittedName>
        <fullName evidence="4">Prolyl oligopeptidase family serine peptidase</fullName>
    </submittedName>
</protein>
<dbReference type="Gene3D" id="2.60.40.2180">
    <property type="match status" value="1"/>
</dbReference>
<reference evidence="5" key="1">
    <citation type="journal article" date="2019" name="Int. J. Syst. Evol. Microbiol.">
        <title>The Global Catalogue of Microorganisms (GCM) 10K type strain sequencing project: providing services to taxonomists for standard genome sequencing and annotation.</title>
        <authorList>
            <consortium name="The Broad Institute Genomics Platform"/>
            <consortium name="The Broad Institute Genome Sequencing Center for Infectious Disease"/>
            <person name="Wu L."/>
            <person name="Ma J."/>
        </authorList>
    </citation>
    <scope>NUCLEOTIDE SEQUENCE [LARGE SCALE GENOMIC DNA]</scope>
    <source>
        <strain evidence="5">CGMCC 1.15474</strain>
    </source>
</reference>
<evidence type="ECO:0000256" key="1">
    <source>
        <dbReference type="ARBA" id="ARBA00022729"/>
    </source>
</evidence>
<dbReference type="Gene3D" id="3.40.50.1820">
    <property type="entry name" value="alpha/beta hydrolase"/>
    <property type="match status" value="1"/>
</dbReference>
<dbReference type="Pfam" id="PF18435">
    <property type="entry name" value="EstA_Ig_like"/>
    <property type="match status" value="1"/>
</dbReference>
<evidence type="ECO:0000259" key="3">
    <source>
        <dbReference type="Pfam" id="PF18435"/>
    </source>
</evidence>
<dbReference type="RefSeq" id="WP_247342542.1">
    <property type="nucleotide sequence ID" value="NZ_CP095550.1"/>
</dbReference>
<dbReference type="EMBL" id="JBHUIK010000001">
    <property type="protein sequence ID" value="MFD2212342.1"/>
    <property type="molecule type" value="Genomic_DNA"/>
</dbReference>
<dbReference type="InterPro" id="IPR050955">
    <property type="entry name" value="Plant_Biomass_Hydrol_Est"/>
</dbReference>
<evidence type="ECO:0000313" key="4">
    <source>
        <dbReference type="EMBL" id="MFD2212342.1"/>
    </source>
</evidence>
<keyword evidence="1" id="KW-0732">Signal</keyword>